<comment type="caution">
    <text evidence="7">The sequence shown here is derived from an EMBL/GenBank/DDBJ whole genome shotgun (WGS) entry which is preliminary data.</text>
</comment>
<protein>
    <submittedName>
        <fullName evidence="7">GH92 family glycosyl hydrolase</fullName>
        <ecNumber evidence="7">3.2.1.-</ecNumber>
    </submittedName>
</protein>
<sequence>MNTMLFKKCTFLLLIAISTLASCQSAKNNKTNKKKNTDKNLTQYVDPFIGSGGHGHVFVGANVPFGGVQVGPSNFYKGWDWSSSYHHTDSIIKGFTHLNLSGTGMTDLSDFIVMPSIGKRKIWAGNQDHPNDAFASLYSKDTEVAKPGYYSVVLDDYNIKAELTATERVGMHRYTFPESKQARVIIDLTEGNSDITVDTYIKQINETTFEGYRFSKGWAADQREYFTLVLSKPATNVVLYDRNDRVKGTEKQGKYMKGFFEFETTENEIIYVKLGVSPVSSENALENIEAEIPHWDFDKIAEQADKKWNKELEKITIETPDLSKKKIFYTAMYHTMIAPNLFSDVNGQYRGTDKKVYDDPGFTNYTLFSLWDTYRAAHPLYTITQPERMSDIVNSMLAIFEQQGKLPVWHLRGNETNTMPGYSAIPVVVDACLKGFEGIDCERVYNAIKVSATGDFEPGVKDLMKYGYIPADHGPESVASAMEYAIADWAISKLAEKLGKTEDAAYFAERAKGYKAYFDEETRFMRGKLADGSWRTPFDPVSAQHRVNDYCEGNAWQYLWLVPQDPEGLIELLGGDKPYIEKLDELFSMSSEQEEGASIDITGLIGQYAHGNEPSHHTTYMYAYAGAQYKIADNVDYILTELYTDQPDGLSGNEDCGQMSAWYVLSSMGFYSVNPANGMYVFGRPLFDKATIKLEGNKVFTVKTENNSKENIYIQSVTLNGKNHTKAFITHKEIMKGGTLKFVMGNKPNKEFGEKDEDRPKSKLY</sequence>
<feature type="signal peptide" evidence="4">
    <location>
        <begin position="1"/>
        <end position="23"/>
    </location>
</feature>
<feature type="domain" description="Glycosyl hydrolase family 92" evidence="5">
    <location>
        <begin position="283"/>
        <end position="746"/>
    </location>
</feature>
<keyword evidence="3" id="KW-0106">Calcium</keyword>
<keyword evidence="4" id="KW-0732">Signal</keyword>
<keyword evidence="7" id="KW-0378">Hydrolase</keyword>
<dbReference type="Gene3D" id="1.20.1610.10">
    <property type="entry name" value="alpha-1,2-mannosidases domains"/>
    <property type="match status" value="1"/>
</dbReference>
<evidence type="ECO:0000259" key="5">
    <source>
        <dbReference type="Pfam" id="PF07971"/>
    </source>
</evidence>
<dbReference type="InterPro" id="IPR005887">
    <property type="entry name" value="GH92_a_mannosidase_put"/>
</dbReference>
<dbReference type="InterPro" id="IPR050883">
    <property type="entry name" value="PNGase"/>
</dbReference>
<dbReference type="Gene3D" id="1.20.1050.60">
    <property type="entry name" value="alpha-1,2-mannosidase"/>
    <property type="match status" value="1"/>
</dbReference>
<dbReference type="Proteomes" id="UP001231197">
    <property type="component" value="Unassembled WGS sequence"/>
</dbReference>
<evidence type="ECO:0000313" key="7">
    <source>
        <dbReference type="EMBL" id="MDN3492736.1"/>
    </source>
</evidence>
<evidence type="ECO:0000256" key="3">
    <source>
        <dbReference type="ARBA" id="ARBA00022837"/>
    </source>
</evidence>
<evidence type="ECO:0000313" key="8">
    <source>
        <dbReference type="Proteomes" id="UP001231197"/>
    </source>
</evidence>
<dbReference type="PROSITE" id="PS51257">
    <property type="entry name" value="PROKAR_LIPOPROTEIN"/>
    <property type="match status" value="1"/>
</dbReference>
<organism evidence="7 8">
    <name type="scientific">Winogradskyella bathintestinalis</name>
    <dbReference type="NCBI Taxonomy" id="3035208"/>
    <lineage>
        <taxon>Bacteria</taxon>
        <taxon>Pseudomonadati</taxon>
        <taxon>Bacteroidota</taxon>
        <taxon>Flavobacteriia</taxon>
        <taxon>Flavobacteriales</taxon>
        <taxon>Flavobacteriaceae</taxon>
        <taxon>Winogradskyella</taxon>
    </lineage>
</organism>
<dbReference type="Pfam" id="PF17678">
    <property type="entry name" value="Glyco_hydro_92N"/>
    <property type="match status" value="1"/>
</dbReference>
<dbReference type="Gene3D" id="3.30.2080.10">
    <property type="entry name" value="GH92 mannosidase domain"/>
    <property type="match status" value="1"/>
</dbReference>
<accession>A0ABT7ZUN3</accession>
<dbReference type="InterPro" id="IPR008928">
    <property type="entry name" value="6-hairpin_glycosidase_sf"/>
</dbReference>
<name>A0ABT7ZUN3_9FLAO</name>
<dbReference type="InterPro" id="IPR041371">
    <property type="entry name" value="GH92_N"/>
</dbReference>
<dbReference type="PANTHER" id="PTHR12143:SF39">
    <property type="entry name" value="SECRETED PROTEIN"/>
    <property type="match status" value="1"/>
</dbReference>
<feature type="chain" id="PRO_5045408636" evidence="4">
    <location>
        <begin position="24"/>
        <end position="765"/>
    </location>
</feature>
<proteinExistence type="predicted"/>
<evidence type="ECO:0000259" key="6">
    <source>
        <dbReference type="Pfam" id="PF17678"/>
    </source>
</evidence>
<comment type="cofactor">
    <cofactor evidence="1">
        <name>Ca(2+)</name>
        <dbReference type="ChEBI" id="CHEBI:29108"/>
    </cofactor>
</comment>
<dbReference type="Gene3D" id="2.70.98.10">
    <property type="match status" value="1"/>
</dbReference>
<dbReference type="Pfam" id="PF07971">
    <property type="entry name" value="Glyco_hydro_92"/>
    <property type="match status" value="1"/>
</dbReference>
<keyword evidence="8" id="KW-1185">Reference proteome</keyword>
<dbReference type="InterPro" id="IPR014718">
    <property type="entry name" value="GH-type_carb-bd"/>
</dbReference>
<dbReference type="EMBL" id="JASDDK010000002">
    <property type="protein sequence ID" value="MDN3492736.1"/>
    <property type="molecule type" value="Genomic_DNA"/>
</dbReference>
<comment type="subunit">
    <text evidence="2">Monomer.</text>
</comment>
<dbReference type="RefSeq" id="WP_290206417.1">
    <property type="nucleotide sequence ID" value="NZ_JASDDK010000002.1"/>
</dbReference>
<evidence type="ECO:0000256" key="2">
    <source>
        <dbReference type="ARBA" id="ARBA00011245"/>
    </source>
</evidence>
<gene>
    <name evidence="7" type="ORF">QMA06_08385</name>
</gene>
<dbReference type="InterPro" id="IPR012939">
    <property type="entry name" value="Glyco_hydro_92"/>
</dbReference>
<feature type="domain" description="Glycosyl hydrolase family 92 N-terminal" evidence="6">
    <location>
        <begin position="44"/>
        <end position="277"/>
    </location>
</feature>
<dbReference type="GO" id="GO:0016798">
    <property type="term" value="F:hydrolase activity, acting on glycosyl bonds"/>
    <property type="evidence" value="ECO:0007669"/>
    <property type="project" value="UniProtKB-KW"/>
</dbReference>
<evidence type="ECO:0000256" key="1">
    <source>
        <dbReference type="ARBA" id="ARBA00001913"/>
    </source>
</evidence>
<evidence type="ECO:0000256" key="4">
    <source>
        <dbReference type="SAM" id="SignalP"/>
    </source>
</evidence>
<dbReference type="PANTHER" id="PTHR12143">
    <property type="entry name" value="PEPTIDE N-GLYCANASE PNGASE -RELATED"/>
    <property type="match status" value="1"/>
</dbReference>
<dbReference type="EC" id="3.2.1.-" evidence="7"/>
<keyword evidence="7" id="KW-0326">Glycosidase</keyword>
<dbReference type="SUPFAM" id="SSF48208">
    <property type="entry name" value="Six-hairpin glycosidases"/>
    <property type="match status" value="1"/>
</dbReference>
<reference evidence="7 8" key="1">
    <citation type="journal article" date="2023" name="Int. J. Syst. Evol. Microbiol.">
        <title>Winogradskyella bathintestinalis sp. nov., isolated from the intestine of the deep-sea loosejaw dragonfish, Malacosteus niger.</title>
        <authorList>
            <person name="Uniacke-Lowe S."/>
            <person name="Johnson C.N."/>
            <person name="Stanton C."/>
            <person name="Hill C."/>
            <person name="Ross P."/>
        </authorList>
    </citation>
    <scope>NUCLEOTIDE SEQUENCE [LARGE SCALE GENOMIC DNA]</scope>
    <source>
        <strain evidence="7 8">APC 3343</strain>
    </source>
</reference>
<dbReference type="NCBIfam" id="TIGR01180">
    <property type="entry name" value="aman2_put"/>
    <property type="match status" value="1"/>
</dbReference>